<evidence type="ECO:0000256" key="2">
    <source>
        <dbReference type="ARBA" id="ARBA00022692"/>
    </source>
</evidence>
<comment type="subcellular location">
    <subcellularLocation>
        <location evidence="1">Preautophagosomal structure membrane</location>
        <topology evidence="1">Single-pass type I membrane protein</topology>
    </subcellularLocation>
</comment>
<dbReference type="InterPro" id="IPR018939">
    <property type="entry name" value="Autophagy-rel_prot_27"/>
</dbReference>
<dbReference type="Proteomes" id="UP001626550">
    <property type="component" value="Unassembled WGS sequence"/>
</dbReference>
<evidence type="ECO:0000256" key="6">
    <source>
        <dbReference type="ARBA" id="ARBA00023136"/>
    </source>
</evidence>
<keyword evidence="3 8" id="KW-0732">Signal</keyword>
<evidence type="ECO:0000256" key="3">
    <source>
        <dbReference type="ARBA" id="ARBA00022729"/>
    </source>
</evidence>
<sequence length="251" mass="27131">MLFLRGNQHILLGLAILLFRLEISSALECVKLEKNGCSCTTSTGYRYDLSSMRPQIVISEETSQTIFRASICSPMVCGQETESNTAVCMQVKKITYSVGSWNTAKVTVKVNEGALTASIVYSIAGQESSEIVLQCDESLTKPILKSIPGTMPVTLMLMAKEACWKYNPGPSGSGRLSVGSAILITIAVVSVVYVAAGIGYNVGYKKRSGAHIFPNYEGWCVLIANSIHGIKYTKGKVCKCGHPSEERQSLL</sequence>
<protein>
    <submittedName>
        <fullName evidence="9">Uncharacterized protein</fullName>
    </submittedName>
</protein>
<feature type="transmembrane region" description="Helical" evidence="7">
    <location>
        <begin position="181"/>
        <end position="202"/>
    </location>
</feature>
<dbReference type="Pfam" id="PF09451">
    <property type="entry name" value="ATG27"/>
    <property type="match status" value="1"/>
</dbReference>
<reference evidence="9 10" key="1">
    <citation type="submission" date="2024-11" db="EMBL/GenBank/DDBJ databases">
        <title>Adaptive evolution of stress response genes in parasites aligns with host niche diversity.</title>
        <authorList>
            <person name="Hahn C."/>
            <person name="Resl P."/>
        </authorList>
    </citation>
    <scope>NUCLEOTIDE SEQUENCE [LARGE SCALE GENOMIC DNA]</scope>
    <source>
        <strain evidence="9">EGGRZ-B1_66</strain>
        <tissue evidence="9">Body</tissue>
    </source>
</reference>
<dbReference type="GO" id="GO:0015031">
    <property type="term" value="P:protein transport"/>
    <property type="evidence" value="ECO:0007669"/>
    <property type="project" value="UniProtKB-KW"/>
</dbReference>
<dbReference type="SUPFAM" id="SSF50911">
    <property type="entry name" value="Mannose 6-phosphate receptor domain"/>
    <property type="match status" value="1"/>
</dbReference>
<keyword evidence="4" id="KW-0813">Transport</keyword>
<dbReference type="InterPro" id="IPR009011">
    <property type="entry name" value="Man6P_isomerase_rcpt-bd_dom_sf"/>
</dbReference>
<evidence type="ECO:0000313" key="9">
    <source>
        <dbReference type="EMBL" id="KAL3313286.1"/>
    </source>
</evidence>
<evidence type="ECO:0000256" key="4">
    <source>
        <dbReference type="ARBA" id="ARBA00022927"/>
    </source>
</evidence>
<accession>A0ABD2Q3I0</accession>
<dbReference type="PANTHER" id="PTHR15071:SF0">
    <property type="entry name" value="MANNOSE 6-PHOSPHATE RECEPTOR-LIKE PROTEIN 1"/>
    <property type="match status" value="1"/>
</dbReference>
<evidence type="ECO:0000256" key="7">
    <source>
        <dbReference type="SAM" id="Phobius"/>
    </source>
</evidence>
<dbReference type="GO" id="GO:0034045">
    <property type="term" value="C:phagophore assembly site membrane"/>
    <property type="evidence" value="ECO:0007669"/>
    <property type="project" value="UniProtKB-SubCell"/>
</dbReference>
<keyword evidence="2 7" id="KW-0812">Transmembrane</keyword>
<evidence type="ECO:0000256" key="5">
    <source>
        <dbReference type="ARBA" id="ARBA00022989"/>
    </source>
</evidence>
<organism evidence="9 10">
    <name type="scientific">Cichlidogyrus casuarinus</name>
    <dbReference type="NCBI Taxonomy" id="1844966"/>
    <lineage>
        <taxon>Eukaryota</taxon>
        <taxon>Metazoa</taxon>
        <taxon>Spiralia</taxon>
        <taxon>Lophotrochozoa</taxon>
        <taxon>Platyhelminthes</taxon>
        <taxon>Monogenea</taxon>
        <taxon>Monopisthocotylea</taxon>
        <taxon>Dactylogyridea</taxon>
        <taxon>Ancyrocephalidae</taxon>
        <taxon>Cichlidogyrus</taxon>
    </lineage>
</organism>
<keyword evidence="5 7" id="KW-1133">Transmembrane helix</keyword>
<keyword evidence="6 7" id="KW-0472">Membrane</keyword>
<dbReference type="EMBL" id="JBJKFK010001363">
    <property type="protein sequence ID" value="KAL3313286.1"/>
    <property type="molecule type" value="Genomic_DNA"/>
</dbReference>
<dbReference type="PANTHER" id="PTHR15071">
    <property type="entry name" value="MANNOSE-6-PHOSPHATE RECEPTOR FAMILY MEMBER"/>
    <property type="match status" value="1"/>
</dbReference>
<feature type="signal peptide" evidence="8">
    <location>
        <begin position="1"/>
        <end position="26"/>
    </location>
</feature>
<feature type="chain" id="PRO_5044870961" evidence="8">
    <location>
        <begin position="27"/>
        <end position="251"/>
    </location>
</feature>
<dbReference type="GO" id="GO:0000139">
    <property type="term" value="C:Golgi membrane"/>
    <property type="evidence" value="ECO:0007669"/>
    <property type="project" value="UniProtKB-SubCell"/>
</dbReference>
<proteinExistence type="predicted"/>
<evidence type="ECO:0000256" key="8">
    <source>
        <dbReference type="SAM" id="SignalP"/>
    </source>
</evidence>
<keyword evidence="10" id="KW-1185">Reference proteome</keyword>
<dbReference type="AlphaFoldDB" id="A0ABD2Q3I0"/>
<comment type="caution">
    <text evidence="9">The sequence shown here is derived from an EMBL/GenBank/DDBJ whole genome shotgun (WGS) entry which is preliminary data.</text>
</comment>
<gene>
    <name evidence="9" type="ORF">Ciccas_008110</name>
</gene>
<evidence type="ECO:0000313" key="10">
    <source>
        <dbReference type="Proteomes" id="UP001626550"/>
    </source>
</evidence>
<keyword evidence="4" id="KW-0653">Protein transport</keyword>
<dbReference type="Gene3D" id="2.70.130.10">
    <property type="entry name" value="Mannose-6-phosphate receptor binding domain"/>
    <property type="match status" value="1"/>
</dbReference>
<name>A0ABD2Q3I0_9PLAT</name>
<evidence type="ECO:0000256" key="1">
    <source>
        <dbReference type="ARBA" id="ARBA00004472"/>
    </source>
</evidence>